<feature type="domain" description="F-box" evidence="1">
    <location>
        <begin position="356"/>
        <end position="402"/>
    </location>
</feature>
<dbReference type="PROSITE" id="PS50181">
    <property type="entry name" value="FBOX"/>
    <property type="match status" value="1"/>
</dbReference>
<proteinExistence type="predicted"/>
<gene>
    <name evidence="2" type="ORF">PVAND_014862</name>
</gene>
<dbReference type="OrthoDB" id="10567705at2759"/>
<reference evidence="2" key="1">
    <citation type="submission" date="2021-03" db="EMBL/GenBank/DDBJ databases">
        <title>Chromosome level genome of the anhydrobiotic midge Polypedilum vanderplanki.</title>
        <authorList>
            <person name="Yoshida Y."/>
            <person name="Kikawada T."/>
            <person name="Gusev O."/>
        </authorList>
    </citation>
    <scope>NUCLEOTIDE SEQUENCE</scope>
    <source>
        <strain evidence="2">NIAS01</strain>
        <tissue evidence="2">Whole body or cell culture</tissue>
    </source>
</reference>
<dbReference type="InterPro" id="IPR001810">
    <property type="entry name" value="F-box_dom"/>
</dbReference>
<dbReference type="Proteomes" id="UP001107558">
    <property type="component" value="Chromosome 4"/>
</dbReference>
<dbReference type="AlphaFoldDB" id="A0A9J6BB86"/>
<dbReference type="SUPFAM" id="SSF81383">
    <property type="entry name" value="F-box domain"/>
    <property type="match status" value="1"/>
</dbReference>
<dbReference type="InterPro" id="IPR032675">
    <property type="entry name" value="LRR_dom_sf"/>
</dbReference>
<dbReference type="InterPro" id="IPR036047">
    <property type="entry name" value="F-box-like_dom_sf"/>
</dbReference>
<evidence type="ECO:0000313" key="2">
    <source>
        <dbReference type="EMBL" id="KAG5666854.1"/>
    </source>
</evidence>
<dbReference type="Pfam" id="PF00646">
    <property type="entry name" value="F-box"/>
    <property type="match status" value="2"/>
</dbReference>
<dbReference type="Gene3D" id="3.80.10.10">
    <property type="entry name" value="Ribonuclease Inhibitor"/>
    <property type="match status" value="1"/>
</dbReference>
<organism evidence="2 3">
    <name type="scientific">Polypedilum vanderplanki</name>
    <name type="common">Sleeping chironomid midge</name>
    <dbReference type="NCBI Taxonomy" id="319348"/>
    <lineage>
        <taxon>Eukaryota</taxon>
        <taxon>Metazoa</taxon>
        <taxon>Ecdysozoa</taxon>
        <taxon>Arthropoda</taxon>
        <taxon>Hexapoda</taxon>
        <taxon>Insecta</taxon>
        <taxon>Pterygota</taxon>
        <taxon>Neoptera</taxon>
        <taxon>Endopterygota</taxon>
        <taxon>Diptera</taxon>
        <taxon>Nematocera</taxon>
        <taxon>Chironomoidea</taxon>
        <taxon>Chironomidae</taxon>
        <taxon>Chironominae</taxon>
        <taxon>Polypedilum</taxon>
        <taxon>Polypedilum</taxon>
    </lineage>
</organism>
<sequence length="1083" mass="128655">MGYKNYNNRLFKFLDRYHILIFQHLTVQEMMVFAEVEDSINKSIQNCAHCMSRICYKVEGDRHEVHRRLEYLAKSKRDYRSIYMNCVNIRDLSRIAMHVLHIYFGSCMDLTVTRMNVKESYYDFSLPSLKYLKISFSSLATLYLMMKASTDHQMITIQNMNIPKERNYVEDIMSYRSVRLLNCKLEGLSSLDFMYNNCIDFQLETDRKDDFDELIDLLNNVVNPDEISIMPRDSPGFRFIVHRMNQNFTNKNDVLLFSRRNKKNEKVVKLMRNPRLFSDNFLISLEIDDLNYSLIKRLGQVMTNLQVIRIFEINNQKKKLFFEHFRNLESIITITSDDMESENFATRPMFKIKKSKDPLKIFDKEIVELILQNLEIDQLFTFLEVSTKWNQIIGESSAFNKRIILRLNRHNFANEDHEVLFKSKKSFENIEIDGNDEKFIIPHAIDVIHMFSACLKELTLKNISVYDYKHFQPLVFKKLKVVKINSVDSKFSDNIFENLTTLEELVLQNSSFKEHYFEYIKNMKNLKSFRSIDSRFDNYSSSYSDSKDIEIKNLQYLEISFYNAVVWNVMESHGGFENFLQKFTLFNVHTAKLCGIRSKMLNKILNRIRKVKKLELVNFWHSDLEELQNFQAKCDIYTQNVHFMNDINWRKCFRGLQGIHVGSVFNDNNVYTTQADREFKRIMKTNWRKMTYDFNSCNQLGSHDPLMRLPEDIHELIFQHITMRDFRNCMEVSKTWSFYTRNCRAATNKIRLKFTKETTRDRHELMKNCDIKCSDIAMLGSCISYLTNFVDILRELTIFTSSSCSPDILFEYPCLESLTICRQYQHCDNEEVYRHLEHFTKCKKLKLLAIHEKLNENSVEPLMILLKNNPDLKELRIFHCLAYKKIFKNDFSDEIPFKLEKLAIDIGYDQASIRNTDYEKNFIQFLKLHVDTLKVLRMRAVTGRIMNEVFTNCKVIETFYSSKGTGFEDFRNAMPSGTMLNLALPNDFTASSNIIEFVNRAIYCEHFYVNTINLDLLREIVLKMKNLKILSYIHEKENCLKNYDMLLVDNDQNLNAKITFKKLSTNTIELENLDFEKIFNSRW</sequence>
<evidence type="ECO:0000313" key="3">
    <source>
        <dbReference type="Proteomes" id="UP001107558"/>
    </source>
</evidence>
<dbReference type="SMART" id="SM00256">
    <property type="entry name" value="FBOX"/>
    <property type="match status" value="2"/>
</dbReference>
<comment type="caution">
    <text evidence="2">The sequence shown here is derived from an EMBL/GenBank/DDBJ whole genome shotgun (WGS) entry which is preliminary data.</text>
</comment>
<dbReference type="EMBL" id="JADBJN010000004">
    <property type="protein sequence ID" value="KAG5666854.1"/>
    <property type="molecule type" value="Genomic_DNA"/>
</dbReference>
<protein>
    <recommendedName>
        <fullName evidence="1">F-box domain-containing protein</fullName>
    </recommendedName>
</protein>
<accession>A0A9J6BB86</accession>
<name>A0A9J6BB86_POLVA</name>
<keyword evidence="3" id="KW-1185">Reference proteome</keyword>
<evidence type="ECO:0000259" key="1">
    <source>
        <dbReference type="PROSITE" id="PS50181"/>
    </source>
</evidence>